<name>A0AAF5Q045_WUCBA</name>
<sequence length="47" mass="5847">MMNRTEKCRFWLFVRLLRCKKRNDLEFGITWQKTKRVILNETSQQAE</sequence>
<reference evidence="2" key="3">
    <citation type="submission" date="2024-02" db="UniProtKB">
        <authorList>
            <consortium name="WormBaseParasite"/>
        </authorList>
    </citation>
    <scope>IDENTIFICATION</scope>
    <source>
        <strain evidence="2">pt0022</strain>
    </source>
</reference>
<protein>
    <submittedName>
        <fullName evidence="2">Uncharacterized protein</fullName>
    </submittedName>
</protein>
<proteinExistence type="predicted"/>
<dbReference type="WBParaSite" id="mrna-Wban_08106">
    <property type="protein sequence ID" value="mrna-Wban_08106"/>
    <property type="gene ID" value="Wban_08106"/>
</dbReference>
<reference evidence="1" key="2">
    <citation type="journal article" date="2016" name="Mol. Ecol.">
        <title>Population genomics of the filarial nematode parasite Wuchereria bancrofti from mosquitoes.</title>
        <authorList>
            <person name="Small S.T."/>
            <person name="Reimer L.J."/>
            <person name="Tisch D.J."/>
            <person name="King C.L."/>
            <person name="Christensen B.M."/>
            <person name="Siba P.M."/>
            <person name="Kazura J.W."/>
            <person name="Serre D."/>
            <person name="Zimmerman P.A."/>
        </authorList>
    </citation>
    <scope>NUCLEOTIDE SEQUENCE</scope>
    <source>
        <strain evidence="1">pt0022</strain>
    </source>
</reference>
<dbReference type="AlphaFoldDB" id="A0AAF5Q045"/>
<evidence type="ECO:0000313" key="2">
    <source>
        <dbReference type="WBParaSite" id="mrna-Wban_08106"/>
    </source>
</evidence>
<organism evidence="1 2">
    <name type="scientific">Wuchereria bancrofti</name>
    <dbReference type="NCBI Taxonomy" id="6293"/>
    <lineage>
        <taxon>Eukaryota</taxon>
        <taxon>Metazoa</taxon>
        <taxon>Ecdysozoa</taxon>
        <taxon>Nematoda</taxon>
        <taxon>Chromadorea</taxon>
        <taxon>Rhabditida</taxon>
        <taxon>Spirurina</taxon>
        <taxon>Spiruromorpha</taxon>
        <taxon>Filarioidea</taxon>
        <taxon>Onchocercidae</taxon>
        <taxon>Wuchereria</taxon>
    </lineage>
</organism>
<evidence type="ECO:0000313" key="1">
    <source>
        <dbReference type="Proteomes" id="UP000093561"/>
    </source>
</evidence>
<dbReference type="Proteomes" id="UP000093561">
    <property type="component" value="Unassembled WGS sequence"/>
</dbReference>
<accession>A0AAF5Q045</accession>
<reference evidence="1" key="1">
    <citation type="submission" date="2015-03" db="EMBL/GenBank/DDBJ databases">
        <title>Wuchereria bancrofti Genome Sequencing Papua New Guinea Strain.</title>
        <authorList>
            <person name="Small S.T."/>
            <person name="Serre D."/>
            <person name="Zimmerman P.A."/>
        </authorList>
    </citation>
    <scope>NUCLEOTIDE SEQUENCE [LARGE SCALE GENOMIC DNA]</scope>
    <source>
        <strain evidence="1">pt0022</strain>
    </source>
</reference>